<dbReference type="Proteomes" id="UP000789702">
    <property type="component" value="Unassembled WGS sequence"/>
</dbReference>
<keyword evidence="2" id="KW-1185">Reference proteome</keyword>
<name>A0ACA9NGW5_9GLOM</name>
<reference evidence="1" key="1">
    <citation type="submission" date="2021-06" db="EMBL/GenBank/DDBJ databases">
        <authorList>
            <person name="Kallberg Y."/>
            <person name="Tangrot J."/>
            <person name="Rosling A."/>
        </authorList>
    </citation>
    <scope>NUCLEOTIDE SEQUENCE</scope>
    <source>
        <strain evidence="1">IL203A</strain>
    </source>
</reference>
<dbReference type="EMBL" id="CAJVPU010016695">
    <property type="protein sequence ID" value="CAG8654861.1"/>
    <property type="molecule type" value="Genomic_DNA"/>
</dbReference>
<accession>A0ACA9NGW5</accession>
<sequence length="41" mass="4799">TLINDILQNIKDGTKIKKFTNKHQIVALEQFLNYDCTEFIS</sequence>
<feature type="non-terminal residue" evidence="1">
    <location>
        <position position="1"/>
    </location>
</feature>
<protein>
    <submittedName>
        <fullName evidence="1">17419_t:CDS:1</fullName>
    </submittedName>
</protein>
<proteinExistence type="predicted"/>
<organism evidence="1 2">
    <name type="scientific">Dentiscutata heterogama</name>
    <dbReference type="NCBI Taxonomy" id="1316150"/>
    <lineage>
        <taxon>Eukaryota</taxon>
        <taxon>Fungi</taxon>
        <taxon>Fungi incertae sedis</taxon>
        <taxon>Mucoromycota</taxon>
        <taxon>Glomeromycotina</taxon>
        <taxon>Glomeromycetes</taxon>
        <taxon>Diversisporales</taxon>
        <taxon>Gigasporaceae</taxon>
        <taxon>Dentiscutata</taxon>
    </lineage>
</organism>
<evidence type="ECO:0000313" key="1">
    <source>
        <dbReference type="EMBL" id="CAG8654861.1"/>
    </source>
</evidence>
<comment type="caution">
    <text evidence="1">The sequence shown here is derived from an EMBL/GenBank/DDBJ whole genome shotgun (WGS) entry which is preliminary data.</text>
</comment>
<gene>
    <name evidence="1" type="ORF">DHETER_LOCUS9473</name>
</gene>
<evidence type="ECO:0000313" key="2">
    <source>
        <dbReference type="Proteomes" id="UP000789702"/>
    </source>
</evidence>